<feature type="compositionally biased region" description="Gly residues" evidence="1">
    <location>
        <begin position="107"/>
        <end position="132"/>
    </location>
</feature>
<dbReference type="OrthoDB" id="5189092at2"/>
<evidence type="ECO:0008006" key="4">
    <source>
        <dbReference type="Google" id="ProtNLM"/>
    </source>
</evidence>
<comment type="caution">
    <text evidence="2">The sequence shown here is derived from an EMBL/GenBank/DDBJ whole genome shotgun (WGS) entry which is preliminary data.</text>
</comment>
<sequence length="280" mass="27994">MGSLRNPVGPLPSNIYWRRRGLLAALVALLALVIAWAFTLGGGGGGGDKPEGKGPAVSITPGPSSSGPLITGRPGGGGETDNGDKGDDGNGTPGSGASDEPGDAASGDGGGTGGGDTGGGTEAGGGTGGSGTNGFPVGDDGVPSESTLPDCDSSAVTFRIRSTQKTYQPGEKPEFELTATNAASSACKLAFGPEWAVITIRDADDDTRLWSSEDCPWTSNAILLEVPAGGSMQRTITWDRVRSAPECAEVKARSVGTGGFQAELKPKGLPLSKAQFTLDA</sequence>
<reference evidence="2 3" key="1">
    <citation type="submission" date="2019-10" db="EMBL/GenBank/DDBJ databases">
        <title>Streptomyces smaragdinus sp. nov. and Streptomyces fabii sp. nov., isolated from the gut of fungus growing-termite Macrotermes natalensis.</title>
        <authorList>
            <person name="Schwitalla J."/>
            <person name="Benndorf R."/>
            <person name="Martin K."/>
            <person name="De Beer W."/>
            <person name="Kaster A.-K."/>
            <person name="Vollmers J."/>
            <person name="Poulsen M."/>
            <person name="Beemelmanns C."/>
        </authorList>
    </citation>
    <scope>NUCLEOTIDE SEQUENCE [LARGE SCALE GENOMIC DNA]</scope>
    <source>
        <strain evidence="2 3">RB5</strain>
    </source>
</reference>
<dbReference type="Proteomes" id="UP000466345">
    <property type="component" value="Unassembled WGS sequence"/>
</dbReference>
<dbReference type="EMBL" id="WEGJ01000058">
    <property type="protein sequence ID" value="MQY16519.1"/>
    <property type="molecule type" value="Genomic_DNA"/>
</dbReference>
<protein>
    <recommendedName>
        <fullName evidence="4">DUF4232 domain-containing protein</fullName>
    </recommendedName>
</protein>
<evidence type="ECO:0000256" key="1">
    <source>
        <dbReference type="SAM" id="MobiDB-lite"/>
    </source>
</evidence>
<dbReference type="RefSeq" id="WP_153457313.1">
    <property type="nucleotide sequence ID" value="NZ_WEGJ01000058.1"/>
</dbReference>
<feature type="compositionally biased region" description="Low complexity" evidence="1">
    <location>
        <begin position="95"/>
        <end position="106"/>
    </location>
</feature>
<organism evidence="2 3">
    <name type="scientific">Streptomyces smaragdinus</name>
    <dbReference type="NCBI Taxonomy" id="2585196"/>
    <lineage>
        <taxon>Bacteria</taxon>
        <taxon>Bacillati</taxon>
        <taxon>Actinomycetota</taxon>
        <taxon>Actinomycetes</taxon>
        <taxon>Kitasatosporales</taxon>
        <taxon>Streptomycetaceae</taxon>
        <taxon>Streptomyces</taxon>
    </lineage>
</organism>
<feature type="region of interest" description="Disordered" evidence="1">
    <location>
        <begin position="44"/>
        <end position="152"/>
    </location>
</feature>
<dbReference type="AlphaFoldDB" id="A0A7K0CSS4"/>
<accession>A0A7K0CSS4</accession>
<keyword evidence="3" id="KW-1185">Reference proteome</keyword>
<evidence type="ECO:0000313" key="3">
    <source>
        <dbReference type="Proteomes" id="UP000466345"/>
    </source>
</evidence>
<name>A0A7K0CSS4_9ACTN</name>
<gene>
    <name evidence="2" type="ORF">SRB5_67180</name>
</gene>
<proteinExistence type="predicted"/>
<evidence type="ECO:0000313" key="2">
    <source>
        <dbReference type="EMBL" id="MQY16519.1"/>
    </source>
</evidence>